<sequence>MFYVKNLWSLLKINWKLLLIRSVLAFVGLFIASLGTKIYLPLTVGSGNVDFAIFSTLAVFVPGAIQTENNLNERIGKIDPAINESNYYLYLMLFYFILLLFVILFATLNCVKKFRASRDREIITKTIILVIGDVILMFVGPFFLQIHQGYFQSTGLQNWLVKISQQATTIDYLQMVWVFFGAFLIYCLGVAILIWSRVFNGPYNSVVTEFMSLTKWTYLQSRILWDFLIFIFGIIMILIAPSYSWEVKINFFANYFVFGLIIFTFGTGLAINFFLPFLKKIWNHEKLFVNVLEYENKNKTSL</sequence>
<dbReference type="AlphaFoldDB" id="W6AK24"/>
<feature type="transmembrane region" description="Helical" evidence="1">
    <location>
        <begin position="223"/>
        <end position="243"/>
    </location>
</feature>
<dbReference type="OrthoDB" id="390281at2"/>
<gene>
    <name evidence="2" type="ORF">SSABA_v1c06770</name>
</gene>
<accession>W6AK24</accession>
<evidence type="ECO:0000313" key="2">
    <source>
        <dbReference type="EMBL" id="AHI54079.1"/>
    </source>
</evidence>
<dbReference type="HOGENOM" id="CLU_979718_0_0_14"/>
<keyword evidence="1 2" id="KW-0812">Transmembrane</keyword>
<reference evidence="2 3" key="1">
    <citation type="journal article" date="2014" name="Genome Biol. Evol.">
        <title>Molecular evolution of the substrate utilization strategies and putative virulence factors in mosquito-associated Spiroplasma species.</title>
        <authorList>
            <person name="Chang T.H."/>
            <person name="Lo W.S."/>
            <person name="Ku C."/>
            <person name="Chen L.L."/>
            <person name="Kuo C.H."/>
        </authorList>
    </citation>
    <scope>NUCLEOTIDE SEQUENCE [LARGE SCALE GENOMIC DNA]</scope>
    <source>
        <strain evidence="2">Ar-1343</strain>
    </source>
</reference>
<dbReference type="NCBIfam" id="NF045987">
    <property type="entry name" value="SPE_1075_fam"/>
    <property type="match status" value="1"/>
</dbReference>
<feature type="transmembrane region" description="Helical" evidence="1">
    <location>
        <begin position="255"/>
        <end position="278"/>
    </location>
</feature>
<feature type="transmembrane region" description="Helical" evidence="1">
    <location>
        <begin position="87"/>
        <end position="110"/>
    </location>
</feature>
<keyword evidence="1" id="KW-1133">Transmembrane helix</keyword>
<dbReference type="EMBL" id="CP006934">
    <property type="protein sequence ID" value="AHI54079.1"/>
    <property type="molecule type" value="Genomic_DNA"/>
</dbReference>
<protein>
    <submittedName>
        <fullName evidence="2">Transmembrane protein</fullName>
    </submittedName>
</protein>
<name>W6AK24_9MOLU</name>
<dbReference type="Proteomes" id="UP000019265">
    <property type="component" value="Chromosome"/>
</dbReference>
<feature type="transmembrane region" description="Helical" evidence="1">
    <location>
        <begin position="175"/>
        <end position="195"/>
    </location>
</feature>
<evidence type="ECO:0000313" key="3">
    <source>
        <dbReference type="Proteomes" id="UP000019265"/>
    </source>
</evidence>
<proteinExistence type="predicted"/>
<keyword evidence="1" id="KW-0472">Membrane</keyword>
<evidence type="ECO:0000256" key="1">
    <source>
        <dbReference type="SAM" id="Phobius"/>
    </source>
</evidence>
<dbReference type="STRING" id="1276257.SSABA_v1c06770"/>
<feature type="transmembrane region" description="Helical" evidence="1">
    <location>
        <begin position="122"/>
        <end position="144"/>
    </location>
</feature>
<dbReference type="KEGG" id="ssab:SSABA_v1c06770"/>
<dbReference type="PATRIC" id="fig|1276257.3.peg.689"/>
<dbReference type="RefSeq" id="WP_025251217.1">
    <property type="nucleotide sequence ID" value="NZ_CP006934.1"/>
</dbReference>
<keyword evidence="3" id="KW-1185">Reference proteome</keyword>
<organism evidence="2 3">
    <name type="scientific">Spiroplasma sabaudiense Ar-1343</name>
    <dbReference type="NCBI Taxonomy" id="1276257"/>
    <lineage>
        <taxon>Bacteria</taxon>
        <taxon>Bacillati</taxon>
        <taxon>Mycoplasmatota</taxon>
        <taxon>Mollicutes</taxon>
        <taxon>Entomoplasmatales</taxon>
        <taxon>Spiroplasmataceae</taxon>
        <taxon>Spiroplasma</taxon>
    </lineage>
</organism>
<feature type="transmembrane region" description="Helical" evidence="1">
    <location>
        <begin position="20"/>
        <end position="40"/>
    </location>
</feature>